<evidence type="ECO:0000259" key="2">
    <source>
        <dbReference type="Pfam" id="PF13254"/>
    </source>
</evidence>
<evidence type="ECO:0000313" key="5">
    <source>
        <dbReference type="Proteomes" id="UP000070133"/>
    </source>
</evidence>
<feature type="compositionally biased region" description="Basic and acidic residues" evidence="1">
    <location>
        <begin position="657"/>
        <end position="667"/>
    </location>
</feature>
<feature type="compositionally biased region" description="Basic and acidic residues" evidence="1">
    <location>
        <begin position="1067"/>
        <end position="1079"/>
    </location>
</feature>
<feature type="compositionally biased region" description="Polar residues" evidence="1">
    <location>
        <begin position="597"/>
        <end position="612"/>
    </location>
</feature>
<keyword evidence="5" id="KW-1185">Reference proteome</keyword>
<accession>A0A139HSE8</accession>
<dbReference type="Pfam" id="PF13254">
    <property type="entry name" value="DUF4045"/>
    <property type="match status" value="1"/>
</dbReference>
<sequence>MAVDDGATSTYNSALESNAASLARREQQLSESDLDPAAFLRSVRELSEKREREDAERFRKLEEEVQKGRQERAARRAERARSISPEKQQISTPKTTPISPNTPNASLPPIQMTPPSISGAAAVATPQRHSDSASMEMEMEMETGKKAMESVPEFKGFGSIKRGSTTPSNTSRSSTPPRKSVEDAPATTATGLARSGTLTWNRRPQSQIGGSRPESQLMGSRPQSRVGSRPQSMVASKADDSLAREKNARDDDPEPSREQIAASLGARHPTWFRQTADRGAGNAAFRKSKDEAQPNDATPFGRRGLPGMSRESTTEPDPQISADTAESVKSDLMSRAGSVRGSVMSAGSRYSATSTSSGKPDLKALLAEDEGQQRASPSFDQASLTSNESSGVARTLTISSSQARLANVYDRPVSPTKGMGGFVQSAMMKRTDSQTKRWSAQPGASLSRHNSTASGHGGLQGSHSMPKLEPAAGIKESAADQARPTTSSNDLTKLVTGQDNDGFIKPALPSHGRSKSTASNHSAMDDTLNSPGSPSKRFRSPTKSSWIESSLTRPDSPKPIPAKNTQPSWMADLASRNAQRASEDSTPLDGTPKPAENQGSRPASPTKQTPFGQQILRRSDSRDLPTTPASTTPSNKLKPLRLADKFDVSPAATPKSTRAEAGDKSEKISTPGVEIDSTAENLEMPSNHEPQVTAEGTVHETEHAMAGPKRDELKSPPTAQAKPSLDGAPKMPTDFRSQLKSRAPPAAKPTEQPEFLAKFGQLRKATTEKYVAPDILKANILRGKGDLTQTGGPVKTQRRDELKESLLAKKDDMKKAKEEGRDLPGQAHERKISAEQPKPPVKPEALARREQLGRSDSARSSTMQSERTREGTPEALARHKSLKSREIPPKTSPKPSPKEFLTEFSKPALTKNLESAAPLKDSASEIDYQDLAKAAAPEEKERSPMEKAAQRSVVKEPKLEPLSRQTSSTSTGEIKSAKEPSKLAARFNPGLAGMLARGPPSQPASRSETPVAAGQAFSPSQNAASEPPAPGAPLNDMRKDRAKGPKHRKGAVKQDTTTVSATATSETPKEGVEEPKVETLRPQTPPNDQGRDAVRPKTSAPPGSMASLMNASLNKSPRPLSFGPYGKEDAAEPPATPGSPATKPHQADSPPLRSPPFKKPQGARAFPGSRDSLMKASTESLSAETKPIKSDATAAAGTSVKPETIAKPPALGNRTPTTAPVTTASEPPAAVPEFKGFGASRAQKATQAKKEDKEDSSLPSVKAATSLWGRRSSPRKAEAPSQIQLPTKKDEEAAMRSAGLLAASPKPGLSISVDQTGDKPPTPLSAGAPPKPLKSSRSVSGLLGEVSPNKGDTPPSPDEPPKTEAGRLLMHQFKQIPRHREPLTLDTSAIITRSDRSLQTEALKTLRRNVALYFPDGSSKVLPPQQEYTFYDEAVFLCTHTFVSAKGSKTTQFYLWAGASAFETTVEAANVNAKRIAREHGSASISIVRQGQEPAALLDALGGILITRRGATETAPKQFMLCGRKHMGHIVFDEVDFGIDSLCAGFAYLISYPVTLQETRLYLWKGSACSTEELSGARLAAMDLSETGEIIEVDGGVEFTSFLKVFGANTTKWNVPKPSDFWQQKSAAPDKFHTRLMRIGQAEASSGLLSALWNRRPSWNSLSPARSPSTPKEEVKVEVRDLMPFMQSMLEAEGLYLLDGHCELYLLIGPLFASQPVKTRNAILGQALLFASDYAIMAASLEDRAAIPKCWVVFSGVPRDVKMLFRHWDERRGLWGTASLMAGEKASSGREVNALALEEVLDEVCRDNTN</sequence>
<dbReference type="InterPro" id="IPR007122">
    <property type="entry name" value="Villin/Gelsolin"/>
</dbReference>
<dbReference type="PANTHER" id="PTHR11977">
    <property type="entry name" value="VILLIN"/>
    <property type="match status" value="1"/>
</dbReference>
<feature type="compositionally biased region" description="Low complexity" evidence="1">
    <location>
        <begin position="162"/>
        <end position="178"/>
    </location>
</feature>
<feature type="compositionally biased region" description="Polar residues" evidence="1">
    <location>
        <begin position="436"/>
        <end position="454"/>
    </location>
</feature>
<feature type="compositionally biased region" description="Polar residues" evidence="1">
    <location>
        <begin position="541"/>
        <end position="553"/>
    </location>
</feature>
<dbReference type="GO" id="GO:0005546">
    <property type="term" value="F:phosphatidylinositol-4,5-bisphosphate binding"/>
    <property type="evidence" value="ECO:0007669"/>
    <property type="project" value="TreeGrafter"/>
</dbReference>
<feature type="domain" description="DUF4045" evidence="2">
    <location>
        <begin position="35"/>
        <end position="813"/>
    </location>
</feature>
<dbReference type="InterPro" id="IPR025118">
    <property type="entry name" value="DUF4045"/>
</dbReference>
<reference evidence="4 5" key="1">
    <citation type="submission" date="2015-07" db="EMBL/GenBank/DDBJ databases">
        <title>Comparative genomics of the Sigatoka disease complex on banana suggests a link between parallel evolutionary changes in Pseudocercospora fijiensis and Pseudocercospora eumusae and increased virulence on the banana host.</title>
        <authorList>
            <person name="Chang T.-C."/>
            <person name="Salvucci A."/>
            <person name="Crous P.W."/>
            <person name="Stergiopoulos I."/>
        </authorList>
    </citation>
    <scope>NUCLEOTIDE SEQUENCE [LARGE SCALE GENOMIC DNA]</scope>
    <source>
        <strain evidence="4 5">CBS 114824</strain>
    </source>
</reference>
<feature type="compositionally biased region" description="Polar residues" evidence="1">
    <location>
        <begin position="196"/>
        <end position="234"/>
    </location>
</feature>
<feature type="compositionally biased region" description="Polar residues" evidence="1">
    <location>
        <begin position="963"/>
        <end position="973"/>
    </location>
</feature>
<feature type="region of interest" description="Disordered" evidence="1">
    <location>
        <begin position="18"/>
        <end position="391"/>
    </location>
</feature>
<evidence type="ECO:0000259" key="3">
    <source>
        <dbReference type="Pfam" id="PF25480"/>
    </source>
</evidence>
<feature type="compositionally biased region" description="Basic and acidic residues" evidence="1">
    <location>
        <begin position="42"/>
        <end position="81"/>
    </location>
</feature>
<dbReference type="InterPro" id="IPR029006">
    <property type="entry name" value="ADF-H/Gelsolin-like_dom_sf"/>
</dbReference>
<dbReference type="GO" id="GO:0005737">
    <property type="term" value="C:cytoplasm"/>
    <property type="evidence" value="ECO:0007669"/>
    <property type="project" value="TreeGrafter"/>
</dbReference>
<dbReference type="Pfam" id="PF25480">
    <property type="entry name" value="DUF7904"/>
    <property type="match status" value="1"/>
</dbReference>
<feature type="region of interest" description="Disordered" evidence="1">
    <location>
        <begin position="409"/>
        <end position="1364"/>
    </location>
</feature>
<dbReference type="InterPro" id="IPR057226">
    <property type="entry name" value="DUF7904"/>
</dbReference>
<protein>
    <submittedName>
        <fullName evidence="4">Uncharacterized protein</fullName>
    </submittedName>
</protein>
<dbReference type="GO" id="GO:0051014">
    <property type="term" value="P:actin filament severing"/>
    <property type="evidence" value="ECO:0007669"/>
    <property type="project" value="TreeGrafter"/>
</dbReference>
<feature type="compositionally biased region" description="Basic and acidic residues" evidence="1">
    <location>
        <begin position="237"/>
        <end position="257"/>
    </location>
</feature>
<dbReference type="GO" id="GO:0008154">
    <property type="term" value="P:actin polymerization or depolymerization"/>
    <property type="evidence" value="ECO:0007669"/>
    <property type="project" value="TreeGrafter"/>
</dbReference>
<feature type="compositionally biased region" description="Low complexity" evidence="1">
    <location>
        <begin position="1056"/>
        <end position="1066"/>
    </location>
</feature>
<feature type="compositionally biased region" description="Basic and acidic residues" evidence="1">
    <location>
        <begin position="936"/>
        <end position="961"/>
    </location>
</feature>
<feature type="compositionally biased region" description="Basic and acidic residues" evidence="1">
    <location>
        <begin position="697"/>
        <end position="714"/>
    </location>
</feature>
<name>A0A139HSE8_9PEZI</name>
<evidence type="ECO:0000313" key="4">
    <source>
        <dbReference type="EMBL" id="KXT05378.1"/>
    </source>
</evidence>
<feature type="compositionally biased region" description="Polar residues" evidence="1">
    <location>
        <begin position="1214"/>
        <end position="1225"/>
    </location>
</feature>
<feature type="compositionally biased region" description="Polar residues" evidence="1">
    <location>
        <begin position="348"/>
        <end position="358"/>
    </location>
</feature>
<dbReference type="OrthoDB" id="6375767at2759"/>
<feature type="compositionally biased region" description="Polar residues" evidence="1">
    <location>
        <begin position="373"/>
        <end position="391"/>
    </location>
</feature>
<organism evidence="4 5">
    <name type="scientific">Pseudocercospora eumusae</name>
    <dbReference type="NCBI Taxonomy" id="321146"/>
    <lineage>
        <taxon>Eukaryota</taxon>
        <taxon>Fungi</taxon>
        <taxon>Dikarya</taxon>
        <taxon>Ascomycota</taxon>
        <taxon>Pezizomycotina</taxon>
        <taxon>Dothideomycetes</taxon>
        <taxon>Dothideomycetidae</taxon>
        <taxon>Mycosphaerellales</taxon>
        <taxon>Mycosphaerellaceae</taxon>
        <taxon>Pseudocercospora</taxon>
    </lineage>
</organism>
<dbReference type="GO" id="GO:0051016">
    <property type="term" value="P:barbed-end actin filament capping"/>
    <property type="evidence" value="ECO:0007669"/>
    <property type="project" value="TreeGrafter"/>
</dbReference>
<dbReference type="SUPFAM" id="SSF55753">
    <property type="entry name" value="Actin depolymerizing proteins"/>
    <property type="match status" value="2"/>
</dbReference>
<dbReference type="EMBL" id="LFZN01000013">
    <property type="protein sequence ID" value="KXT05378.1"/>
    <property type="molecule type" value="Genomic_DNA"/>
</dbReference>
<dbReference type="SMART" id="SM00262">
    <property type="entry name" value="GEL"/>
    <property type="match status" value="2"/>
</dbReference>
<feature type="compositionally biased region" description="Polar residues" evidence="1">
    <location>
        <begin position="483"/>
        <end position="499"/>
    </location>
</feature>
<feature type="compositionally biased region" description="Polar residues" evidence="1">
    <location>
        <begin position="85"/>
        <end position="105"/>
    </location>
</feature>
<dbReference type="STRING" id="321146.A0A139HSE8"/>
<dbReference type="GO" id="GO:0015629">
    <property type="term" value="C:actin cytoskeleton"/>
    <property type="evidence" value="ECO:0007669"/>
    <property type="project" value="TreeGrafter"/>
</dbReference>
<dbReference type="Proteomes" id="UP000070133">
    <property type="component" value="Unassembled WGS sequence"/>
</dbReference>
<proteinExistence type="predicted"/>
<feature type="compositionally biased region" description="Basic and acidic residues" evidence="1">
    <location>
        <begin position="845"/>
        <end position="857"/>
    </location>
</feature>
<dbReference type="PANTHER" id="PTHR11977:SF133">
    <property type="entry name" value="DUF4045 DOMAIN-CONTAINING PROTEIN"/>
    <property type="match status" value="1"/>
</dbReference>
<dbReference type="GO" id="GO:0051015">
    <property type="term" value="F:actin filament binding"/>
    <property type="evidence" value="ECO:0007669"/>
    <property type="project" value="InterPro"/>
</dbReference>
<comment type="caution">
    <text evidence="4">The sequence shown here is derived from an EMBL/GenBank/DDBJ whole genome shotgun (WGS) entry which is preliminary data.</text>
</comment>
<gene>
    <name evidence="4" type="ORF">AC578_10984</name>
</gene>
<feature type="compositionally biased region" description="Polar residues" evidence="1">
    <location>
        <begin position="515"/>
        <end position="533"/>
    </location>
</feature>
<feature type="compositionally biased region" description="Basic and acidic residues" evidence="1">
    <location>
        <begin position="797"/>
        <end position="833"/>
    </location>
</feature>
<dbReference type="Gene3D" id="3.40.20.10">
    <property type="entry name" value="Severin"/>
    <property type="match status" value="3"/>
</dbReference>
<feature type="domain" description="DUF7904" evidence="3">
    <location>
        <begin position="1414"/>
        <end position="1509"/>
    </location>
</feature>
<evidence type="ECO:0000256" key="1">
    <source>
        <dbReference type="SAM" id="MobiDB-lite"/>
    </source>
</evidence>